<organism evidence="1">
    <name type="scientific">bioreactor metagenome</name>
    <dbReference type="NCBI Taxonomy" id="1076179"/>
    <lineage>
        <taxon>unclassified sequences</taxon>
        <taxon>metagenomes</taxon>
        <taxon>ecological metagenomes</taxon>
    </lineage>
</organism>
<dbReference type="EMBL" id="VSSQ01003627">
    <property type="protein sequence ID" value="MPM21618.1"/>
    <property type="molecule type" value="Genomic_DNA"/>
</dbReference>
<accession>A0A644Y0R1</accession>
<dbReference type="AlphaFoldDB" id="A0A644Y0R1"/>
<reference evidence="1" key="1">
    <citation type="submission" date="2019-08" db="EMBL/GenBank/DDBJ databases">
        <authorList>
            <person name="Kucharzyk K."/>
            <person name="Murdoch R.W."/>
            <person name="Higgins S."/>
            <person name="Loffler F."/>
        </authorList>
    </citation>
    <scope>NUCLEOTIDE SEQUENCE</scope>
</reference>
<comment type="caution">
    <text evidence="1">The sequence shown here is derived from an EMBL/GenBank/DDBJ whole genome shotgun (WGS) entry which is preliminary data.</text>
</comment>
<evidence type="ECO:0000313" key="1">
    <source>
        <dbReference type="EMBL" id="MPM21618.1"/>
    </source>
</evidence>
<gene>
    <name evidence="1" type="ORF">SDC9_68062</name>
</gene>
<sequence>MHSMATEDECRRWRQHLVDEGLDLLLTLRQLALDVGGQVEQVEVGMEGHHGRHLLVRSPGGALQWQIRRSAAVEGVMLFSQLQSLFDKRIQVLSFESFAAATLADEPGKGDVGIRWQWTEEELTILKRLHRHRPPSRRFPSGPPHR</sequence>
<protein>
    <submittedName>
        <fullName evidence="1">Uncharacterized protein</fullName>
    </submittedName>
</protein>
<name>A0A644Y0R1_9ZZZZ</name>
<proteinExistence type="predicted"/>